<reference evidence="2 3" key="1">
    <citation type="journal article" date="2017" name="Int. J. Syst. Evol. Microbiol.">
        <title>Mycobacterium talmoniae sp. nov., a slowly growing mycobacterium isolated from human respiratory samples.</title>
        <authorList>
            <person name="Davidson R.M."/>
            <person name="DeGroote M.A."/>
            <person name="Marola J.L."/>
            <person name="Buss S."/>
            <person name="Jones V."/>
            <person name="McNeil M.R."/>
            <person name="Freifeld A.G."/>
            <person name="Elaine Epperson L."/>
            <person name="Hasan N.A."/>
            <person name="Jackson M."/>
            <person name="Iwen P.C."/>
            <person name="Salfinger M."/>
            <person name="Strong M."/>
        </authorList>
    </citation>
    <scope>NUCLEOTIDE SEQUENCE [LARGE SCALE GENOMIC DNA]</scope>
    <source>
        <strain evidence="2 3">ATCC BAA-2683</strain>
    </source>
</reference>
<dbReference type="EMBL" id="PPEA01000509">
    <property type="protein sequence ID" value="PQM46350.1"/>
    <property type="molecule type" value="Genomic_DNA"/>
</dbReference>
<protein>
    <submittedName>
        <fullName evidence="2">Uncharacterized protein</fullName>
    </submittedName>
</protein>
<organism evidence="2 3">
    <name type="scientific">Mycobacterium talmoniae</name>
    <dbReference type="NCBI Taxonomy" id="1858794"/>
    <lineage>
        <taxon>Bacteria</taxon>
        <taxon>Bacillati</taxon>
        <taxon>Actinomycetota</taxon>
        <taxon>Actinomycetes</taxon>
        <taxon>Mycobacteriales</taxon>
        <taxon>Mycobacteriaceae</taxon>
        <taxon>Mycobacterium</taxon>
    </lineage>
</organism>
<evidence type="ECO:0000313" key="2">
    <source>
        <dbReference type="EMBL" id="PQM46350.1"/>
    </source>
</evidence>
<feature type="compositionally biased region" description="Basic and acidic residues" evidence="1">
    <location>
        <begin position="76"/>
        <end position="87"/>
    </location>
</feature>
<accession>A0A2S8BI45</accession>
<proteinExistence type="predicted"/>
<feature type="compositionally biased region" description="Polar residues" evidence="1">
    <location>
        <begin position="94"/>
        <end position="104"/>
    </location>
</feature>
<dbReference type="Proteomes" id="UP000238296">
    <property type="component" value="Unassembled WGS sequence"/>
</dbReference>
<evidence type="ECO:0000256" key="1">
    <source>
        <dbReference type="SAM" id="MobiDB-lite"/>
    </source>
</evidence>
<dbReference type="AlphaFoldDB" id="A0A2S8BI45"/>
<evidence type="ECO:0000313" key="3">
    <source>
        <dbReference type="Proteomes" id="UP000238296"/>
    </source>
</evidence>
<feature type="region of interest" description="Disordered" evidence="1">
    <location>
        <begin position="69"/>
        <end position="133"/>
    </location>
</feature>
<feature type="region of interest" description="Disordered" evidence="1">
    <location>
        <begin position="1"/>
        <end position="27"/>
    </location>
</feature>
<comment type="caution">
    <text evidence="2">The sequence shown here is derived from an EMBL/GenBank/DDBJ whole genome shotgun (WGS) entry which is preliminary data.</text>
</comment>
<feature type="compositionally biased region" description="Polar residues" evidence="1">
    <location>
        <begin position="17"/>
        <end position="27"/>
    </location>
</feature>
<sequence>MPSESSAPWRTARSESRVCTGSDSTVADSTGAATSALLTSGTCKAVTISRAVSFSECTCPSRYTSVCATSRSTPNVERDRVKIDDSPGRGTPLSWATTSRSTPISCPDISSAEANRRRGSGSMARRSNRPNES</sequence>
<gene>
    <name evidence="2" type="ORF">C1Y40_03481</name>
</gene>
<name>A0A2S8BI45_9MYCO</name>